<name>A0A9D9I336_9BACT</name>
<organism evidence="2 3">
    <name type="scientific">Candidatus Merdivivens pullistercoris</name>
    <dbReference type="NCBI Taxonomy" id="2840873"/>
    <lineage>
        <taxon>Bacteria</taxon>
        <taxon>Pseudomonadati</taxon>
        <taxon>Bacteroidota</taxon>
        <taxon>Bacteroidia</taxon>
        <taxon>Bacteroidales</taxon>
        <taxon>Muribaculaceae</taxon>
        <taxon>Muribaculaceae incertae sedis</taxon>
        <taxon>Candidatus Merdivivens</taxon>
    </lineage>
</organism>
<dbReference type="InterPro" id="IPR001387">
    <property type="entry name" value="Cro/C1-type_HTH"/>
</dbReference>
<sequence length="155" mass="17626">MNRRLQYLLELEGLNQAQFADMIGVGRASISHILNGRNNPGYDIIQSILKKFPDINPDWLILGKGKPYREKSGAPSTLFDTAEGRTQSDNTISVAQENKPQLVENDKNNIVLSGSEPHDNRLNHDKPGCVQRKITRITVYYDDNTFEEFDHRKLS</sequence>
<dbReference type="PROSITE" id="PS50943">
    <property type="entry name" value="HTH_CROC1"/>
    <property type="match status" value="1"/>
</dbReference>
<feature type="domain" description="HTH cro/C1-type" evidence="1">
    <location>
        <begin position="5"/>
        <end position="60"/>
    </location>
</feature>
<dbReference type="InterPro" id="IPR010982">
    <property type="entry name" value="Lambda_DNA-bd_dom_sf"/>
</dbReference>
<proteinExistence type="predicted"/>
<dbReference type="SUPFAM" id="SSF47413">
    <property type="entry name" value="lambda repressor-like DNA-binding domains"/>
    <property type="match status" value="1"/>
</dbReference>
<evidence type="ECO:0000313" key="3">
    <source>
        <dbReference type="Proteomes" id="UP000823597"/>
    </source>
</evidence>
<comment type="caution">
    <text evidence="2">The sequence shown here is derived from an EMBL/GenBank/DDBJ whole genome shotgun (WGS) entry which is preliminary data.</text>
</comment>
<dbReference type="Proteomes" id="UP000823597">
    <property type="component" value="Unassembled WGS sequence"/>
</dbReference>
<dbReference type="GO" id="GO:0003677">
    <property type="term" value="F:DNA binding"/>
    <property type="evidence" value="ECO:0007669"/>
    <property type="project" value="InterPro"/>
</dbReference>
<evidence type="ECO:0000259" key="1">
    <source>
        <dbReference type="PROSITE" id="PS50943"/>
    </source>
</evidence>
<reference evidence="2" key="1">
    <citation type="submission" date="2020-10" db="EMBL/GenBank/DDBJ databases">
        <authorList>
            <person name="Gilroy R."/>
        </authorList>
    </citation>
    <scope>NUCLEOTIDE SEQUENCE</scope>
    <source>
        <strain evidence="2">10037</strain>
    </source>
</reference>
<dbReference type="EMBL" id="JADIME010000034">
    <property type="protein sequence ID" value="MBO8464978.1"/>
    <property type="molecule type" value="Genomic_DNA"/>
</dbReference>
<dbReference type="Pfam" id="PF01381">
    <property type="entry name" value="HTH_3"/>
    <property type="match status" value="1"/>
</dbReference>
<dbReference type="AlphaFoldDB" id="A0A9D9I336"/>
<dbReference type="Gene3D" id="1.10.260.40">
    <property type="entry name" value="lambda repressor-like DNA-binding domains"/>
    <property type="match status" value="1"/>
</dbReference>
<dbReference type="SMART" id="SM00530">
    <property type="entry name" value="HTH_XRE"/>
    <property type="match status" value="1"/>
</dbReference>
<reference evidence="2" key="2">
    <citation type="journal article" date="2021" name="PeerJ">
        <title>Extensive microbial diversity within the chicken gut microbiome revealed by metagenomics and culture.</title>
        <authorList>
            <person name="Gilroy R."/>
            <person name="Ravi A."/>
            <person name="Getino M."/>
            <person name="Pursley I."/>
            <person name="Horton D.L."/>
            <person name="Alikhan N.F."/>
            <person name="Baker D."/>
            <person name="Gharbi K."/>
            <person name="Hall N."/>
            <person name="Watson M."/>
            <person name="Adriaenssens E.M."/>
            <person name="Foster-Nyarko E."/>
            <person name="Jarju S."/>
            <person name="Secka A."/>
            <person name="Antonio M."/>
            <person name="Oren A."/>
            <person name="Chaudhuri R.R."/>
            <person name="La Ragione R."/>
            <person name="Hildebrand F."/>
            <person name="Pallen M.J."/>
        </authorList>
    </citation>
    <scope>NUCLEOTIDE SEQUENCE</scope>
    <source>
        <strain evidence="2">10037</strain>
    </source>
</reference>
<accession>A0A9D9I336</accession>
<evidence type="ECO:0000313" key="2">
    <source>
        <dbReference type="EMBL" id="MBO8464978.1"/>
    </source>
</evidence>
<protein>
    <submittedName>
        <fullName evidence="2">Helix-turn-helix transcriptional regulator</fullName>
    </submittedName>
</protein>
<dbReference type="CDD" id="cd00093">
    <property type="entry name" value="HTH_XRE"/>
    <property type="match status" value="1"/>
</dbReference>
<gene>
    <name evidence="2" type="ORF">IAB93_03160</name>
</gene>